<protein>
    <recommendedName>
        <fullName evidence="1">Helix-turn-helix domain-containing protein</fullName>
    </recommendedName>
</protein>
<dbReference type="EMBL" id="BPMK01000025">
    <property type="protein sequence ID" value="GIZ54045.1"/>
    <property type="molecule type" value="Genomic_DNA"/>
</dbReference>
<dbReference type="RefSeq" id="WP_220810457.1">
    <property type="nucleotide sequence ID" value="NZ_BPMK01000025.1"/>
</dbReference>
<organism evidence="2 3">
    <name type="scientific">Noviherbaspirillum aridicola</name>
    <dbReference type="NCBI Taxonomy" id="2849687"/>
    <lineage>
        <taxon>Bacteria</taxon>
        <taxon>Pseudomonadati</taxon>
        <taxon>Pseudomonadota</taxon>
        <taxon>Betaproteobacteria</taxon>
        <taxon>Burkholderiales</taxon>
        <taxon>Oxalobacteraceae</taxon>
        <taxon>Noviherbaspirillum</taxon>
    </lineage>
</organism>
<keyword evidence="3" id="KW-1185">Reference proteome</keyword>
<gene>
    <name evidence="2" type="ORF">NCCP691_40590</name>
</gene>
<evidence type="ECO:0000259" key="1">
    <source>
        <dbReference type="Pfam" id="PF12728"/>
    </source>
</evidence>
<evidence type="ECO:0000313" key="3">
    <source>
        <dbReference type="Proteomes" id="UP000887222"/>
    </source>
</evidence>
<dbReference type="Proteomes" id="UP000887222">
    <property type="component" value="Unassembled WGS sequence"/>
</dbReference>
<evidence type="ECO:0000313" key="2">
    <source>
        <dbReference type="EMBL" id="GIZ54045.1"/>
    </source>
</evidence>
<dbReference type="Pfam" id="PF12728">
    <property type="entry name" value="HTH_17"/>
    <property type="match status" value="1"/>
</dbReference>
<dbReference type="InterPro" id="IPR010093">
    <property type="entry name" value="SinI_DNA-bd"/>
</dbReference>
<dbReference type="InterPro" id="IPR041657">
    <property type="entry name" value="HTH_17"/>
</dbReference>
<sequence length="98" mass="10514">MLTVREAASVLGVSVRQMYNLAAPRGPIPCYQLGPRMTRFSPSDLRAYLDSCKVEPAVTSASPAPPKVHARSPDGGLRAAFSAAGIRPRVPRKKKLAQ</sequence>
<name>A0ABQ4Q9Z8_9BURK</name>
<comment type="caution">
    <text evidence="2">The sequence shown here is derived from an EMBL/GenBank/DDBJ whole genome shotgun (WGS) entry which is preliminary data.</text>
</comment>
<reference evidence="2 3" key="1">
    <citation type="journal article" date="2022" name="Int. J. Syst. Evol. Microbiol.">
        <title>Noviherbaspirillum aridicola sp. nov., isolated from an arid soil in Pakistan.</title>
        <authorList>
            <person name="Khan I.U."/>
            <person name="Saqib M."/>
            <person name="Amin A."/>
            <person name="Hussain F."/>
            <person name="Li L."/>
            <person name="Liu Y.H."/>
            <person name="Fang B.Z."/>
            <person name="Ahmed I."/>
            <person name="Li W.J."/>
        </authorList>
    </citation>
    <scope>NUCLEOTIDE SEQUENCE [LARGE SCALE GENOMIC DNA]</scope>
    <source>
        <strain evidence="2 3">NCCP-691</strain>
    </source>
</reference>
<feature type="domain" description="Helix-turn-helix" evidence="1">
    <location>
        <begin position="1"/>
        <end position="52"/>
    </location>
</feature>
<dbReference type="NCBIfam" id="TIGR01764">
    <property type="entry name" value="excise"/>
    <property type="match status" value="1"/>
</dbReference>
<proteinExistence type="predicted"/>
<accession>A0ABQ4Q9Z8</accession>